<evidence type="ECO:0000259" key="2">
    <source>
        <dbReference type="PROSITE" id="PS50835"/>
    </source>
</evidence>
<evidence type="ECO:0000256" key="1">
    <source>
        <dbReference type="SAM" id="SignalP"/>
    </source>
</evidence>
<dbReference type="PROSITE" id="PS50835">
    <property type="entry name" value="IG_LIKE"/>
    <property type="match status" value="1"/>
</dbReference>
<dbReference type="AlphaFoldDB" id="A0AA47P6C6"/>
<sequence>MAGLRQRITPAVNAILRLWLLVCFVPSPLSSITVSSPAELHASKGESVILSCMFTSTSRPTSRMSVDWSYRPPSGGAPQTVSECAATCTNHHQSYLIPGLENEIIFQSFRSERNRYI</sequence>
<feature type="chain" id="PRO_5041349715" evidence="1">
    <location>
        <begin position="32"/>
        <end position="117"/>
    </location>
</feature>
<reference evidence="3" key="1">
    <citation type="journal article" date="2023" name="Front. Mar. Sci.">
        <title>A new Merluccius polli reference genome to investigate the effects of global change in West African waters.</title>
        <authorList>
            <person name="Mateo J.L."/>
            <person name="Blanco-Fernandez C."/>
            <person name="Garcia-Vazquez E."/>
            <person name="Machado-Schiaffino G."/>
        </authorList>
    </citation>
    <scope>NUCLEOTIDE SEQUENCE</scope>
    <source>
        <strain evidence="3">C29</strain>
        <tissue evidence="3">Fin</tissue>
    </source>
</reference>
<protein>
    <submittedName>
        <fullName evidence="3">Myelin protein zero-like protein 3</fullName>
    </submittedName>
</protein>
<feature type="domain" description="Ig-like" evidence="2">
    <location>
        <begin position="28"/>
        <end position="68"/>
    </location>
</feature>
<accession>A0AA47P6C6</accession>
<dbReference type="InterPro" id="IPR036179">
    <property type="entry name" value="Ig-like_dom_sf"/>
</dbReference>
<comment type="caution">
    <text evidence="3">The sequence shown here is derived from an EMBL/GenBank/DDBJ whole genome shotgun (WGS) entry which is preliminary data.</text>
</comment>
<organism evidence="3 4">
    <name type="scientific">Merluccius polli</name>
    <name type="common">Benguela hake</name>
    <name type="synonym">Merluccius cadenati</name>
    <dbReference type="NCBI Taxonomy" id="89951"/>
    <lineage>
        <taxon>Eukaryota</taxon>
        <taxon>Metazoa</taxon>
        <taxon>Chordata</taxon>
        <taxon>Craniata</taxon>
        <taxon>Vertebrata</taxon>
        <taxon>Euteleostomi</taxon>
        <taxon>Actinopterygii</taxon>
        <taxon>Neopterygii</taxon>
        <taxon>Teleostei</taxon>
        <taxon>Neoteleostei</taxon>
        <taxon>Acanthomorphata</taxon>
        <taxon>Zeiogadaria</taxon>
        <taxon>Gadariae</taxon>
        <taxon>Gadiformes</taxon>
        <taxon>Gadoidei</taxon>
        <taxon>Merlucciidae</taxon>
        <taxon>Merluccius</taxon>
    </lineage>
</organism>
<gene>
    <name evidence="3" type="primary">Mpzl3</name>
    <name evidence="3" type="ORF">N1851_006038</name>
</gene>
<dbReference type="InterPro" id="IPR007110">
    <property type="entry name" value="Ig-like_dom"/>
</dbReference>
<evidence type="ECO:0000313" key="3">
    <source>
        <dbReference type="EMBL" id="KAK0152446.1"/>
    </source>
</evidence>
<feature type="signal peptide" evidence="1">
    <location>
        <begin position="1"/>
        <end position="31"/>
    </location>
</feature>
<dbReference type="EMBL" id="JAOPHQ010001008">
    <property type="protein sequence ID" value="KAK0152446.1"/>
    <property type="molecule type" value="Genomic_DNA"/>
</dbReference>
<dbReference type="InterPro" id="IPR013783">
    <property type="entry name" value="Ig-like_fold"/>
</dbReference>
<keyword evidence="4" id="KW-1185">Reference proteome</keyword>
<dbReference type="SUPFAM" id="SSF48726">
    <property type="entry name" value="Immunoglobulin"/>
    <property type="match status" value="1"/>
</dbReference>
<proteinExistence type="predicted"/>
<name>A0AA47P6C6_MERPO</name>
<keyword evidence="1" id="KW-0732">Signal</keyword>
<dbReference type="Gene3D" id="2.60.40.10">
    <property type="entry name" value="Immunoglobulins"/>
    <property type="match status" value="1"/>
</dbReference>
<evidence type="ECO:0000313" key="4">
    <source>
        <dbReference type="Proteomes" id="UP001174136"/>
    </source>
</evidence>
<dbReference type="Proteomes" id="UP001174136">
    <property type="component" value="Unassembled WGS sequence"/>
</dbReference>